<dbReference type="EMBL" id="CENE01000033">
    <property type="protein sequence ID" value="CEQ42728.1"/>
    <property type="molecule type" value="Genomic_DNA"/>
</dbReference>
<gene>
    <name evidence="2" type="primary">SPOSA6832_04573</name>
</gene>
<feature type="compositionally biased region" description="Basic and acidic residues" evidence="1">
    <location>
        <begin position="266"/>
        <end position="288"/>
    </location>
</feature>
<name>A0A0D6ESD9_SPOSA</name>
<keyword evidence="3" id="KW-1185">Reference proteome</keyword>
<evidence type="ECO:0000256" key="1">
    <source>
        <dbReference type="SAM" id="MobiDB-lite"/>
    </source>
</evidence>
<proteinExistence type="predicted"/>
<feature type="region of interest" description="Disordered" evidence="1">
    <location>
        <begin position="266"/>
        <end position="303"/>
    </location>
</feature>
<dbReference type="AlphaFoldDB" id="A0A0D6ESD9"/>
<evidence type="ECO:0000313" key="2">
    <source>
        <dbReference type="EMBL" id="CEQ42728.1"/>
    </source>
</evidence>
<protein>
    <submittedName>
        <fullName evidence="2">SPOSA6832_04573-mRNA-1:cds</fullName>
    </submittedName>
</protein>
<feature type="region of interest" description="Disordered" evidence="1">
    <location>
        <begin position="131"/>
        <end position="164"/>
    </location>
</feature>
<dbReference type="Proteomes" id="UP000243876">
    <property type="component" value="Unassembled WGS sequence"/>
</dbReference>
<evidence type="ECO:0000313" key="3">
    <source>
        <dbReference type="Proteomes" id="UP000243876"/>
    </source>
</evidence>
<organism evidence="2 3">
    <name type="scientific">Sporidiobolus salmonicolor</name>
    <name type="common">Yeast-like fungus</name>
    <name type="synonym">Sporobolomyces salmonicolor</name>
    <dbReference type="NCBI Taxonomy" id="5005"/>
    <lineage>
        <taxon>Eukaryota</taxon>
        <taxon>Fungi</taxon>
        <taxon>Dikarya</taxon>
        <taxon>Basidiomycota</taxon>
        <taxon>Pucciniomycotina</taxon>
        <taxon>Microbotryomycetes</taxon>
        <taxon>Sporidiobolales</taxon>
        <taxon>Sporidiobolaceae</taxon>
        <taxon>Sporobolomyces</taxon>
    </lineage>
</organism>
<feature type="compositionally biased region" description="Basic and acidic residues" evidence="1">
    <location>
        <begin position="131"/>
        <end position="143"/>
    </location>
</feature>
<dbReference type="OrthoDB" id="2537356at2759"/>
<reference evidence="3" key="1">
    <citation type="submission" date="2015-02" db="EMBL/GenBank/DDBJ databases">
        <authorList>
            <person name="Gon?alves P."/>
        </authorList>
    </citation>
    <scope>NUCLEOTIDE SEQUENCE [LARGE SCALE GENOMIC DNA]</scope>
</reference>
<accession>A0A0D6ESD9</accession>
<sequence>MSCSSPSASAPATLPSARRRRGPDLLVPVHTLLLLSHFDRHDALLDSTTRSISTLLAQLLANGRNRVECVSRLHALRIEREALLSDELAAQETSRALLAQAKREMDLQEAWADEVRELYRRAEGEGLDVSEASKRVEEAERGSRLNAGERSVAGDGPHAEVEREERGELLGRQLLYLHYSTRRSEARLRTLLSLVQTSNTSSASQAELARLHALSRQHSGWLERLSAERSRCSETLIGLEKVRSVADEKRSEVVLDLVLEWDAQRRRGREEEEPRRSHDDESGEEHLRSGTTQLDAEVSVAHD</sequence>